<reference evidence="8 9" key="1">
    <citation type="journal article" date="2017" name="Genome Announc.">
        <title>Draft Genome Sequence of Romboutsia weinsteinii sp. nov. Strain CCRI-19649(T) Isolated from Surface Water.</title>
        <authorList>
            <person name="Maheux A.F."/>
            <person name="Boudreau D.K."/>
            <person name="Berube E."/>
            <person name="Boissinot M."/>
            <person name="Cantin P."/>
            <person name="Raymond F."/>
            <person name="Corbeil J."/>
            <person name="Omar R.F."/>
            <person name="Bergeron M.G."/>
        </authorList>
    </citation>
    <scope>NUCLEOTIDE SEQUENCE [LARGE SCALE GENOMIC DNA]</scope>
    <source>
        <strain evidence="8 9">CCRI-19649</strain>
    </source>
</reference>
<evidence type="ECO:0000313" key="9">
    <source>
        <dbReference type="Proteomes" id="UP000215694"/>
    </source>
</evidence>
<feature type="transmembrane region" description="Helical" evidence="6">
    <location>
        <begin position="34"/>
        <end position="56"/>
    </location>
</feature>
<name>A0A371J658_9FIRM</name>
<dbReference type="GO" id="GO:0005886">
    <property type="term" value="C:plasma membrane"/>
    <property type="evidence" value="ECO:0007669"/>
    <property type="project" value="UniProtKB-SubCell"/>
</dbReference>
<gene>
    <name evidence="8" type="ORF">CHL78_006005</name>
</gene>
<evidence type="ECO:0000256" key="6">
    <source>
        <dbReference type="SAM" id="Phobius"/>
    </source>
</evidence>
<proteinExistence type="predicted"/>
<dbReference type="Pfam" id="PF04024">
    <property type="entry name" value="PspC"/>
    <property type="match status" value="1"/>
</dbReference>
<organism evidence="8 9">
    <name type="scientific">Romboutsia weinsteinii</name>
    <dbReference type="NCBI Taxonomy" id="2020949"/>
    <lineage>
        <taxon>Bacteria</taxon>
        <taxon>Bacillati</taxon>
        <taxon>Bacillota</taxon>
        <taxon>Clostridia</taxon>
        <taxon>Peptostreptococcales</taxon>
        <taxon>Peptostreptococcaceae</taxon>
        <taxon>Romboutsia</taxon>
    </lineage>
</organism>
<dbReference type="PANTHER" id="PTHR33885">
    <property type="entry name" value="PHAGE SHOCK PROTEIN C"/>
    <property type="match status" value="1"/>
</dbReference>
<keyword evidence="4 6" id="KW-1133">Transmembrane helix</keyword>
<sequence length="69" mass="7936">MQNKMYLSEKDNKLTGVCGGIAEFFGFNSTVLRVIFVLFILMDFASVPIYIALIFLMPNRKDEKIKNIQ</sequence>
<evidence type="ECO:0000259" key="7">
    <source>
        <dbReference type="Pfam" id="PF04024"/>
    </source>
</evidence>
<evidence type="ECO:0000256" key="5">
    <source>
        <dbReference type="ARBA" id="ARBA00023136"/>
    </source>
</evidence>
<keyword evidence="3 6" id="KW-0812">Transmembrane</keyword>
<dbReference type="InterPro" id="IPR007168">
    <property type="entry name" value="Phageshock_PspC_N"/>
</dbReference>
<dbReference type="PANTHER" id="PTHR33885:SF3">
    <property type="entry name" value="PHAGE SHOCK PROTEIN C"/>
    <property type="match status" value="1"/>
</dbReference>
<keyword evidence="2" id="KW-1003">Cell membrane</keyword>
<dbReference type="EMBL" id="NOJY02000008">
    <property type="protein sequence ID" value="RDY28146.1"/>
    <property type="molecule type" value="Genomic_DNA"/>
</dbReference>
<keyword evidence="5 6" id="KW-0472">Membrane</keyword>
<protein>
    <submittedName>
        <fullName evidence="8">PspC domain-containing protein</fullName>
    </submittedName>
</protein>
<comment type="subcellular location">
    <subcellularLocation>
        <location evidence="1">Cell membrane</location>
        <topology evidence="1">Single-pass membrane protein</topology>
    </subcellularLocation>
</comment>
<evidence type="ECO:0000313" key="8">
    <source>
        <dbReference type="EMBL" id="RDY28146.1"/>
    </source>
</evidence>
<dbReference type="InterPro" id="IPR052027">
    <property type="entry name" value="PspC"/>
</dbReference>
<feature type="domain" description="Phage shock protein PspC N-terminal" evidence="7">
    <location>
        <begin position="4"/>
        <end position="59"/>
    </location>
</feature>
<evidence type="ECO:0000256" key="2">
    <source>
        <dbReference type="ARBA" id="ARBA00022475"/>
    </source>
</evidence>
<dbReference type="RefSeq" id="WP_094368217.1">
    <property type="nucleotide sequence ID" value="NZ_NOJY02000008.1"/>
</dbReference>
<keyword evidence="9" id="KW-1185">Reference proteome</keyword>
<dbReference type="AlphaFoldDB" id="A0A371J658"/>
<comment type="caution">
    <text evidence="8">The sequence shown here is derived from an EMBL/GenBank/DDBJ whole genome shotgun (WGS) entry which is preliminary data.</text>
</comment>
<evidence type="ECO:0000256" key="4">
    <source>
        <dbReference type="ARBA" id="ARBA00022989"/>
    </source>
</evidence>
<accession>A0A371J658</accession>
<dbReference type="OrthoDB" id="9815286at2"/>
<dbReference type="Proteomes" id="UP000215694">
    <property type="component" value="Unassembled WGS sequence"/>
</dbReference>
<evidence type="ECO:0000256" key="1">
    <source>
        <dbReference type="ARBA" id="ARBA00004162"/>
    </source>
</evidence>
<evidence type="ECO:0000256" key="3">
    <source>
        <dbReference type="ARBA" id="ARBA00022692"/>
    </source>
</evidence>